<sequence>MQQFDFNNSRYAKLFSSKDNINFLRSFLNTKGLLYTNYGWYLTQGHKASMPTPTDYDGTASFTIKSRKAEAAPLMHLRAPLGDAPELDNDGLEIYTGTIPDFIGYKWTENARQREYKEQLFQQFGNDADLIAAWVRDVVQPGKNSAEATLSNLTAQLLSTAKMTWQGKGEGLQQFIQKVSAFPEENRKKAGDKVWTDADCHIISQMRKIEDDYRDERGGTEIPLVWQMTRKMYREVFLQNTEVKEWYKKWCLAHYKAYTDEMQVLDEDFKNSLSDMTGLSPIEIVVEKERNKTASSDTFVQGWDDKVVVLRPAGDAVEFMWTPIYDQTLQKKYGAKNIDVSWASIADGLVTVGNYATDNGAFRGWQTKVMMSACPALIDFMNHVIIDTSTAGK</sequence>
<name>A0A8S5QLP5_9CAUD</name>
<accession>A0A8S5QLP5</accession>
<protein>
    <submittedName>
        <fullName evidence="1">Capsid protein</fullName>
    </submittedName>
</protein>
<reference evidence="1" key="1">
    <citation type="journal article" date="2021" name="Proc. Natl. Acad. Sci. U.S.A.">
        <title>A Catalog of Tens of Thousands of Viruses from Human Metagenomes Reveals Hidden Associations with Chronic Diseases.</title>
        <authorList>
            <person name="Tisza M.J."/>
            <person name="Buck C.B."/>
        </authorList>
    </citation>
    <scope>NUCLEOTIDE SEQUENCE</scope>
    <source>
        <strain evidence="1">CtuID12</strain>
    </source>
</reference>
<organism evidence="1">
    <name type="scientific">Myoviridae sp. ctuID12</name>
    <dbReference type="NCBI Taxonomy" id="2826707"/>
    <lineage>
        <taxon>Viruses</taxon>
        <taxon>Duplodnaviria</taxon>
        <taxon>Heunggongvirae</taxon>
        <taxon>Uroviricota</taxon>
        <taxon>Caudoviricetes</taxon>
    </lineage>
</organism>
<evidence type="ECO:0000313" key="1">
    <source>
        <dbReference type="EMBL" id="DAE19715.1"/>
    </source>
</evidence>
<proteinExistence type="predicted"/>
<dbReference type="EMBL" id="BK015684">
    <property type="protein sequence ID" value="DAE19715.1"/>
    <property type="molecule type" value="Genomic_DNA"/>
</dbReference>